<dbReference type="PANTHER" id="PTHR11062">
    <property type="entry name" value="EXOSTOSIN HEPARAN SULFATE GLYCOSYLTRANSFERASE -RELATED"/>
    <property type="match status" value="1"/>
</dbReference>
<reference evidence="1 2" key="1">
    <citation type="journal article" date="2024" name="G3 (Bethesda)">
        <title>Genome assembly of Hibiscus sabdariffa L. provides insights into metabolisms of medicinal natural products.</title>
        <authorList>
            <person name="Kim T."/>
        </authorList>
    </citation>
    <scope>NUCLEOTIDE SEQUENCE [LARGE SCALE GENOMIC DNA]</scope>
    <source>
        <strain evidence="1">TK-2024</strain>
        <tissue evidence="1">Old leaves</tissue>
    </source>
</reference>
<protein>
    <submittedName>
        <fullName evidence="1">Uncharacterized protein</fullName>
    </submittedName>
</protein>
<gene>
    <name evidence="1" type="ORF">V6N11_028883</name>
</gene>
<dbReference type="Pfam" id="PF03016">
    <property type="entry name" value="Exostosin_GT47"/>
    <property type="match status" value="1"/>
</dbReference>
<sequence>MSSETLMEKPTSGKCRCKTQSWYIVLISFLLWFTLYMIYLYSTSVTFSKRGYSFTLNNDTALLDSSGVVRDEDSSRVGDFNVVDNVDDENDTDSKTEEKPVGELSEDEQVYRAIQALLVADQNEVEDVETERNSGNGNGDVAGNKGVKNMDGDVRIVKGKRKENDAAEQKKGSEIVAERKREVAAVDQEKRKEDPAAERKEAADHLEQLRGEYVKDRAAKGNGTASVSERQREGNAEDQEKRKEQLVAEQKEAADHLEQLRVEYVKDRVVKGKGAANVLEQRREDNSEGQGKREHTAEDQEKRKEQRVAQRRREVSAEDQGKREDTAVDQEKRKYDSVTKQKEAADHLEQLRAEYVKDRAAKVGGTSNVLEQRRGDNATAEDHRKTDNAKQKDAAKVLGRQKEDNAEVHPVEKLPIVKSQTKRTRQSRREPRNKPVKERRIEKAVVKPRRAGARLDPCSGRYIYIHNLPRKFNQDLLETCRSLSFWTDMCECASNLGLGAPLPTDDKLYSRTGWFNTNQFLLEVIFHNRMKQYRCLTRDPSVASAIYVPYYAGLDVGRYLWDPDGFMRDYDAVNIVKWLASRPEWKRMWGRDHFLVAGRINWDFRRDPKNESDWGNELLNLNEARNMTTLVLESSPWNYNDFAIPYPTYFHPSRDSEVFQWQNRMRRLKRRVLFSFAGARRPDRHESIRNELIDQCLAARKRCRFLECDKTRKCHKPAYVLKLFQSSIFCLQPSGDSYTRRSIFDSIVAGCIPVFFHPGSAYVQYIWHFPKDFSKYSVFIPESDVKSGKANIERILQRISRERRASMRDEVINMIPSVIYADPSSRLRQIEDAFDLTVKGVLDRIETVRTQMNEGKIVNYEFDEEESWKYFAGGKLGPHEWDAYFSRKNGKRAL</sequence>
<dbReference type="EMBL" id="JBBPBN010002815">
    <property type="protein sequence ID" value="KAK8473873.1"/>
    <property type="molecule type" value="Genomic_DNA"/>
</dbReference>
<dbReference type="Proteomes" id="UP001396334">
    <property type="component" value="Unassembled WGS sequence"/>
</dbReference>
<comment type="caution">
    <text evidence="1">The sequence shown here is derived from an EMBL/GenBank/DDBJ whole genome shotgun (WGS) entry which is preliminary data.</text>
</comment>
<evidence type="ECO:0000313" key="2">
    <source>
        <dbReference type="Proteomes" id="UP001396334"/>
    </source>
</evidence>
<dbReference type="InterPro" id="IPR004263">
    <property type="entry name" value="Exostosin"/>
</dbReference>
<organism evidence="1 2">
    <name type="scientific">Hibiscus sabdariffa</name>
    <name type="common">roselle</name>
    <dbReference type="NCBI Taxonomy" id="183260"/>
    <lineage>
        <taxon>Eukaryota</taxon>
        <taxon>Viridiplantae</taxon>
        <taxon>Streptophyta</taxon>
        <taxon>Embryophyta</taxon>
        <taxon>Tracheophyta</taxon>
        <taxon>Spermatophyta</taxon>
        <taxon>Magnoliopsida</taxon>
        <taxon>eudicotyledons</taxon>
        <taxon>Gunneridae</taxon>
        <taxon>Pentapetalae</taxon>
        <taxon>rosids</taxon>
        <taxon>malvids</taxon>
        <taxon>Malvales</taxon>
        <taxon>Malvaceae</taxon>
        <taxon>Malvoideae</taxon>
        <taxon>Hibiscus</taxon>
    </lineage>
</organism>
<proteinExistence type="predicted"/>
<evidence type="ECO:0000313" key="1">
    <source>
        <dbReference type="EMBL" id="KAK8473873.1"/>
    </source>
</evidence>
<keyword evidence="2" id="KW-1185">Reference proteome</keyword>
<name>A0ABR1Z5C5_9ROSI</name>
<dbReference type="PANTHER" id="PTHR11062:SF282">
    <property type="entry name" value="XYLOGLUCAN GALACTOSYLTRANSFERASE GT11-RELATED"/>
    <property type="match status" value="1"/>
</dbReference>
<dbReference type="InterPro" id="IPR040911">
    <property type="entry name" value="Exostosin_GT47"/>
</dbReference>
<accession>A0ABR1Z5C5</accession>